<evidence type="ECO:0000256" key="2">
    <source>
        <dbReference type="ARBA" id="ARBA00022884"/>
    </source>
</evidence>
<dbReference type="GO" id="GO:0003723">
    <property type="term" value="F:RNA binding"/>
    <property type="evidence" value="ECO:0007669"/>
    <property type="project" value="UniProtKB-UniRule"/>
</dbReference>
<feature type="compositionally biased region" description="Basic and acidic residues" evidence="5">
    <location>
        <begin position="143"/>
        <end position="170"/>
    </location>
</feature>
<evidence type="ECO:0000313" key="7">
    <source>
        <dbReference type="EMBL" id="GAX81705.1"/>
    </source>
</evidence>
<keyword evidence="3" id="KW-0508">mRNA splicing</keyword>
<dbReference type="GO" id="GO:0006397">
    <property type="term" value="P:mRNA processing"/>
    <property type="evidence" value="ECO:0007669"/>
    <property type="project" value="UniProtKB-KW"/>
</dbReference>
<feature type="compositionally biased region" description="Basic and acidic residues" evidence="5">
    <location>
        <begin position="60"/>
        <end position="89"/>
    </location>
</feature>
<keyword evidence="1" id="KW-0507">mRNA processing</keyword>
<reference evidence="7 8" key="1">
    <citation type="submission" date="2017-08" db="EMBL/GenBank/DDBJ databases">
        <title>Acidophilic green algal genome provides insights into adaptation to an acidic environment.</title>
        <authorList>
            <person name="Hirooka S."/>
            <person name="Hirose Y."/>
            <person name="Kanesaki Y."/>
            <person name="Higuchi S."/>
            <person name="Fujiwara T."/>
            <person name="Onuma R."/>
            <person name="Era A."/>
            <person name="Ohbayashi R."/>
            <person name="Uzuka A."/>
            <person name="Nozaki H."/>
            <person name="Yoshikawa H."/>
            <person name="Miyagishima S.Y."/>
        </authorList>
    </citation>
    <scope>NUCLEOTIDE SEQUENCE [LARGE SCALE GENOMIC DNA]</scope>
    <source>
        <strain evidence="7 8">NIES-2499</strain>
    </source>
</reference>
<dbReference type="InterPro" id="IPR000504">
    <property type="entry name" value="RRM_dom"/>
</dbReference>
<evidence type="ECO:0000256" key="4">
    <source>
        <dbReference type="PROSITE-ProRule" id="PRU00176"/>
    </source>
</evidence>
<protein>
    <recommendedName>
        <fullName evidence="6">RRM domain-containing protein</fullName>
    </recommendedName>
</protein>
<feature type="compositionally biased region" description="Basic residues" evidence="5">
    <location>
        <begin position="108"/>
        <end position="142"/>
    </location>
</feature>
<evidence type="ECO:0000256" key="5">
    <source>
        <dbReference type="SAM" id="MobiDB-lite"/>
    </source>
</evidence>
<dbReference type="GO" id="GO:0008380">
    <property type="term" value="P:RNA splicing"/>
    <property type="evidence" value="ECO:0007669"/>
    <property type="project" value="UniProtKB-KW"/>
</dbReference>
<comment type="caution">
    <text evidence="7">The sequence shown here is derived from an EMBL/GenBank/DDBJ whole genome shotgun (WGS) entry which is preliminary data.</text>
</comment>
<dbReference type="STRING" id="1157962.A0A250XF47"/>
<dbReference type="SUPFAM" id="SSF54928">
    <property type="entry name" value="RNA-binding domain, RBD"/>
    <property type="match status" value="1"/>
</dbReference>
<dbReference type="PROSITE" id="PS50102">
    <property type="entry name" value="RRM"/>
    <property type="match status" value="1"/>
</dbReference>
<gene>
    <name evidence="7" type="ORF">CEUSTIGMA_g9133.t1</name>
</gene>
<dbReference type="SMART" id="SM00360">
    <property type="entry name" value="RRM"/>
    <property type="match status" value="1"/>
</dbReference>
<dbReference type="Proteomes" id="UP000232323">
    <property type="component" value="Unassembled WGS sequence"/>
</dbReference>
<accession>A0A250XF47</accession>
<dbReference type="EMBL" id="BEGY01000069">
    <property type="protein sequence ID" value="GAX81705.1"/>
    <property type="molecule type" value="Genomic_DNA"/>
</dbReference>
<feature type="compositionally biased region" description="Basic and acidic residues" evidence="5">
    <location>
        <begin position="41"/>
        <end position="50"/>
    </location>
</feature>
<evidence type="ECO:0000256" key="3">
    <source>
        <dbReference type="ARBA" id="ARBA00023187"/>
    </source>
</evidence>
<dbReference type="InterPro" id="IPR035979">
    <property type="entry name" value="RBD_domain_sf"/>
</dbReference>
<feature type="compositionally biased region" description="Basic residues" evidence="5">
    <location>
        <begin position="171"/>
        <end position="186"/>
    </location>
</feature>
<evidence type="ECO:0000259" key="6">
    <source>
        <dbReference type="PROSITE" id="PS50102"/>
    </source>
</evidence>
<keyword evidence="2 4" id="KW-0694">RNA-binding</keyword>
<organism evidence="7 8">
    <name type="scientific">Chlamydomonas eustigma</name>
    <dbReference type="NCBI Taxonomy" id="1157962"/>
    <lineage>
        <taxon>Eukaryota</taxon>
        <taxon>Viridiplantae</taxon>
        <taxon>Chlorophyta</taxon>
        <taxon>core chlorophytes</taxon>
        <taxon>Chlorophyceae</taxon>
        <taxon>CS clade</taxon>
        <taxon>Chlamydomonadales</taxon>
        <taxon>Chlamydomonadaceae</taxon>
        <taxon>Chlamydomonas</taxon>
    </lineage>
</organism>
<dbReference type="PANTHER" id="PTHR23139">
    <property type="entry name" value="RNA-BINDING PROTEIN"/>
    <property type="match status" value="1"/>
</dbReference>
<feature type="region of interest" description="Disordered" evidence="5">
    <location>
        <begin position="1"/>
        <end position="217"/>
    </location>
</feature>
<evidence type="ECO:0000313" key="8">
    <source>
        <dbReference type="Proteomes" id="UP000232323"/>
    </source>
</evidence>
<dbReference type="AlphaFoldDB" id="A0A250XF47"/>
<dbReference type="InterPro" id="IPR012677">
    <property type="entry name" value="Nucleotide-bd_a/b_plait_sf"/>
</dbReference>
<feature type="compositionally biased region" description="Basic residues" evidence="5">
    <location>
        <begin position="90"/>
        <end position="100"/>
    </location>
</feature>
<dbReference type="Gene3D" id="3.30.70.330">
    <property type="match status" value="1"/>
</dbReference>
<feature type="domain" description="RRM" evidence="6">
    <location>
        <begin position="283"/>
        <end position="369"/>
    </location>
</feature>
<keyword evidence="8" id="KW-1185">Reference proteome</keyword>
<dbReference type="OrthoDB" id="431068at2759"/>
<name>A0A250XF47_9CHLO</name>
<proteinExistence type="predicted"/>
<sequence length="419" mass="46526">MSHDSEPTIDNPEGLSAKDSDVQSHDPIVASKESNENDVDQDQHVDKPGSKDNVPSADGPSKEDRVNDNENEDGQDRSPQVRDDRERAKDRRKSSRRSRSRSRDRSDKKRSKSRSRSRDRKRSSKRTSRSRSRDKRSSRRRSSSRDRRRERSRSRDTRRRDRSRSRDRGSRKYKSRSRTPPRKKGRSPSSSPEVGGYVPRPPRATSTQAPSIPVGPFGTGMPNIPLPPSNPVLSTTAAQDPLAMQRLLQEQQLRSQQLILQQQILSAAGANSAKTQKELRAARRVYVGNLVPHLVTEEQLRAIFNSALMAAFPGSNVPGMEPVIGVTKNPDQKFAFVELRTPEMANAAMQLSQQVTLHGRAIAVQRPQDYVDPTKQVQAAQMALAALQQQPLGLPSPMGITAGMGLPGPPAMAGFPPQP</sequence>
<evidence type="ECO:0000256" key="1">
    <source>
        <dbReference type="ARBA" id="ARBA00022664"/>
    </source>
</evidence>